<evidence type="ECO:0000313" key="3">
    <source>
        <dbReference type="Proteomes" id="UP001596461"/>
    </source>
</evidence>
<sequence>MAELITTVFSNILGNTVALSAVAALIAYYFWSVYNKPHLVLEEHQNMDLIMPQVHKENKRKHRIAVKNIGRVPASNCRAFFRLEGTFKPKDEPETRIYLNAPLAWYNKRGEIFGNQGADYTEERTLSPGELEYVDLFEQPEGNLRTYDWIDPSRKPILKVEAENGEFELDDIRESVLFRDTSNDLSEQDTSFEQSHLITYKELRNHDWTRSELVLITDEGGESVHKCDFNWTSGELKIRPIPKRGFNALRRVLRRLDSRIWN</sequence>
<comment type="caution">
    <text evidence="2">The sequence shown here is derived from an EMBL/GenBank/DDBJ whole genome shotgun (WGS) entry which is preliminary data.</text>
</comment>
<keyword evidence="1" id="KW-1133">Transmembrane helix</keyword>
<evidence type="ECO:0008006" key="4">
    <source>
        <dbReference type="Google" id="ProtNLM"/>
    </source>
</evidence>
<accession>A0ABD5W4M4</accession>
<keyword evidence="3" id="KW-1185">Reference proteome</keyword>
<dbReference type="Proteomes" id="UP001596461">
    <property type="component" value="Unassembled WGS sequence"/>
</dbReference>
<name>A0ABD5W4M4_9EURY</name>
<reference evidence="2 3" key="1">
    <citation type="journal article" date="2019" name="Int. J. Syst. Evol. Microbiol.">
        <title>The Global Catalogue of Microorganisms (GCM) 10K type strain sequencing project: providing services to taxonomists for standard genome sequencing and annotation.</title>
        <authorList>
            <consortium name="The Broad Institute Genomics Platform"/>
            <consortium name="The Broad Institute Genome Sequencing Center for Infectious Disease"/>
            <person name="Wu L."/>
            <person name="Ma J."/>
        </authorList>
    </citation>
    <scope>NUCLEOTIDE SEQUENCE [LARGE SCALE GENOMIC DNA]</scope>
    <source>
        <strain evidence="2 3">DT31</strain>
    </source>
</reference>
<feature type="transmembrane region" description="Helical" evidence="1">
    <location>
        <begin position="12"/>
        <end position="31"/>
    </location>
</feature>
<dbReference type="GeneID" id="81126708"/>
<dbReference type="AlphaFoldDB" id="A0ABD5W4M4"/>
<gene>
    <name evidence="2" type="ORF">ACFQL9_00370</name>
</gene>
<evidence type="ECO:0000313" key="2">
    <source>
        <dbReference type="EMBL" id="MFC7068081.1"/>
    </source>
</evidence>
<dbReference type="EMBL" id="JBHTAH010000001">
    <property type="protein sequence ID" value="MFC7068081.1"/>
    <property type="molecule type" value="Genomic_DNA"/>
</dbReference>
<evidence type="ECO:0000256" key="1">
    <source>
        <dbReference type="SAM" id="Phobius"/>
    </source>
</evidence>
<protein>
    <recommendedName>
        <fullName evidence="4">RING-type E3 ubiquitin transferase</fullName>
    </recommendedName>
</protein>
<organism evidence="2 3">
    <name type="scientific">Halobaculum lipolyticum</name>
    <dbReference type="NCBI Taxonomy" id="3032001"/>
    <lineage>
        <taxon>Archaea</taxon>
        <taxon>Methanobacteriati</taxon>
        <taxon>Methanobacteriota</taxon>
        <taxon>Stenosarchaea group</taxon>
        <taxon>Halobacteria</taxon>
        <taxon>Halobacteriales</taxon>
        <taxon>Haloferacaceae</taxon>
        <taxon>Halobaculum</taxon>
    </lineage>
</organism>
<keyword evidence="1" id="KW-0812">Transmembrane</keyword>
<dbReference type="RefSeq" id="WP_284031785.1">
    <property type="nucleotide sequence ID" value="NZ_CP126154.1"/>
</dbReference>
<keyword evidence="1" id="KW-0472">Membrane</keyword>
<proteinExistence type="predicted"/>